<proteinExistence type="predicted"/>
<protein>
    <submittedName>
        <fullName evidence="1">Uncharacterized protein</fullName>
    </submittedName>
</protein>
<name>A0A5N6RYE0_9ROSI</name>
<evidence type="ECO:0000313" key="1">
    <source>
        <dbReference type="EMBL" id="KAE8125924.1"/>
    </source>
</evidence>
<organism evidence="1 2">
    <name type="scientific">Carpinus fangiana</name>
    <dbReference type="NCBI Taxonomy" id="176857"/>
    <lineage>
        <taxon>Eukaryota</taxon>
        <taxon>Viridiplantae</taxon>
        <taxon>Streptophyta</taxon>
        <taxon>Embryophyta</taxon>
        <taxon>Tracheophyta</taxon>
        <taxon>Spermatophyta</taxon>
        <taxon>Magnoliopsida</taxon>
        <taxon>eudicotyledons</taxon>
        <taxon>Gunneridae</taxon>
        <taxon>Pentapetalae</taxon>
        <taxon>rosids</taxon>
        <taxon>fabids</taxon>
        <taxon>Fagales</taxon>
        <taxon>Betulaceae</taxon>
        <taxon>Carpinus</taxon>
    </lineage>
</organism>
<gene>
    <name evidence="1" type="ORF">FH972_020685</name>
</gene>
<dbReference type="EMBL" id="CM017328">
    <property type="protein sequence ID" value="KAE8125924.1"/>
    <property type="molecule type" value="Genomic_DNA"/>
</dbReference>
<sequence length="88" mass="9891">MVAVRIEKKDKNKNSKLEGGFDLRERMLPSQGEGSHPNCFARDRADGMEKVRECNVEERESVTFRITSKEVAPTDMAQTNAAYLAMLG</sequence>
<dbReference type="Proteomes" id="UP000327013">
    <property type="component" value="Chromosome 8"/>
</dbReference>
<keyword evidence="2" id="KW-1185">Reference proteome</keyword>
<dbReference type="AlphaFoldDB" id="A0A5N6RYE0"/>
<reference evidence="1 2" key="1">
    <citation type="submission" date="2019-06" db="EMBL/GenBank/DDBJ databases">
        <title>A chromosomal-level reference genome of Carpinus fangiana (Coryloideae, Betulaceae).</title>
        <authorList>
            <person name="Yang X."/>
            <person name="Wang Z."/>
            <person name="Zhang L."/>
            <person name="Hao G."/>
            <person name="Liu J."/>
            <person name="Yang Y."/>
        </authorList>
    </citation>
    <scope>NUCLEOTIDE SEQUENCE [LARGE SCALE GENOMIC DNA]</scope>
    <source>
        <strain evidence="1">Cfa_2016G</strain>
        <tissue evidence="1">Leaf</tissue>
    </source>
</reference>
<evidence type="ECO:0000313" key="2">
    <source>
        <dbReference type="Proteomes" id="UP000327013"/>
    </source>
</evidence>
<accession>A0A5N6RYE0</accession>